<gene>
    <name evidence="1" type="ORF">NIES80_19580</name>
</gene>
<accession>A0A480AAY5</accession>
<evidence type="ECO:0000313" key="2">
    <source>
        <dbReference type="Proteomes" id="UP000299367"/>
    </source>
</evidence>
<dbReference type="AlphaFoldDB" id="A0A480AAY5"/>
<organism evidence="1 2">
    <name type="scientific">Dolichospermum planctonicum</name>
    <dbReference type="NCBI Taxonomy" id="136072"/>
    <lineage>
        <taxon>Bacteria</taxon>
        <taxon>Bacillati</taxon>
        <taxon>Cyanobacteriota</taxon>
        <taxon>Cyanophyceae</taxon>
        <taxon>Nostocales</taxon>
        <taxon>Aphanizomenonaceae</taxon>
        <taxon>Dolichospermum</taxon>
    </lineage>
</organism>
<dbReference type="Proteomes" id="UP000299367">
    <property type="component" value="Unassembled WGS sequence"/>
</dbReference>
<reference evidence="2" key="1">
    <citation type="submission" date="2019-02" db="EMBL/GenBank/DDBJ databases">
        <title>Draft genome sequence of Dolichospermum planctonicum NIES-80.</title>
        <authorList>
            <person name="Yamaguchi H."/>
            <person name="Suzuki S."/>
            <person name="Kawachi M."/>
        </authorList>
    </citation>
    <scope>NUCLEOTIDE SEQUENCE [LARGE SCALE GENOMIC DNA]</scope>
    <source>
        <strain evidence="2">NIES-80</strain>
    </source>
</reference>
<dbReference type="EMBL" id="BJCF01000018">
    <property type="protein sequence ID" value="GCL42255.1"/>
    <property type="molecule type" value="Genomic_DNA"/>
</dbReference>
<protein>
    <submittedName>
        <fullName evidence="1">Uncharacterized protein</fullName>
    </submittedName>
</protein>
<comment type="caution">
    <text evidence="1">The sequence shown here is derived from an EMBL/GenBank/DDBJ whole genome shotgun (WGS) entry which is preliminary data.</text>
</comment>
<evidence type="ECO:0000313" key="1">
    <source>
        <dbReference type="EMBL" id="GCL42255.1"/>
    </source>
</evidence>
<sequence length="38" mass="4184">MLKKVEDKPKSPTSLRSRGSCWLLVYQTAAASKIADFG</sequence>
<name>A0A480AAY5_9CYAN</name>
<proteinExistence type="predicted"/>